<evidence type="ECO:0000259" key="2">
    <source>
        <dbReference type="SMART" id="SM00318"/>
    </source>
</evidence>
<feature type="chain" id="PRO_5025572476" description="TNase-like domain-containing protein" evidence="1">
    <location>
        <begin position="18"/>
        <end position="193"/>
    </location>
</feature>
<proteinExistence type="predicted"/>
<evidence type="ECO:0000313" key="3">
    <source>
        <dbReference type="EMBL" id="KAE9630448.1"/>
    </source>
</evidence>
<dbReference type="Pfam" id="PF00565">
    <property type="entry name" value="SNase"/>
    <property type="match status" value="1"/>
</dbReference>
<gene>
    <name evidence="3" type="ORF">GP644_08585</name>
</gene>
<protein>
    <recommendedName>
        <fullName evidence="2">TNase-like domain-containing protein</fullName>
    </recommendedName>
</protein>
<dbReference type="SMART" id="SM00318">
    <property type="entry name" value="SNc"/>
    <property type="match status" value="1"/>
</dbReference>
<evidence type="ECO:0000256" key="1">
    <source>
        <dbReference type="SAM" id="SignalP"/>
    </source>
</evidence>
<comment type="caution">
    <text evidence="3">The sequence shown here is derived from an EMBL/GenBank/DDBJ whole genome shotgun (WGS) entry which is preliminary data.</text>
</comment>
<feature type="signal peptide" evidence="1">
    <location>
        <begin position="1"/>
        <end position="17"/>
    </location>
</feature>
<organism evidence="3 4">
    <name type="scientific">Parasedimentitalea maritima</name>
    <dbReference type="NCBI Taxonomy" id="2578117"/>
    <lineage>
        <taxon>Bacteria</taxon>
        <taxon>Pseudomonadati</taxon>
        <taxon>Pseudomonadota</taxon>
        <taxon>Alphaproteobacteria</taxon>
        <taxon>Rhodobacterales</taxon>
        <taxon>Paracoccaceae</taxon>
        <taxon>Parasedimentitalea</taxon>
    </lineage>
</organism>
<feature type="domain" description="TNase-like" evidence="2">
    <location>
        <begin position="56"/>
        <end position="180"/>
    </location>
</feature>
<dbReference type="InterPro" id="IPR016071">
    <property type="entry name" value="Staphylococal_nuclease_OB-fold"/>
</dbReference>
<dbReference type="Proteomes" id="UP000441586">
    <property type="component" value="Unassembled WGS sequence"/>
</dbReference>
<keyword evidence="1" id="KW-0732">Signal</keyword>
<dbReference type="InterPro" id="IPR035437">
    <property type="entry name" value="SNase_OB-fold_sf"/>
</dbReference>
<reference evidence="3 4" key="1">
    <citation type="submission" date="2019-12" db="EMBL/GenBank/DDBJ databases">
        <authorList>
            <person name="Zhang Y.-J."/>
        </authorList>
    </citation>
    <scope>NUCLEOTIDE SEQUENCE [LARGE SCALE GENOMIC DNA]</scope>
    <source>
        <strain evidence="3 4">H18S-6</strain>
    </source>
</reference>
<evidence type="ECO:0000313" key="4">
    <source>
        <dbReference type="Proteomes" id="UP000441586"/>
    </source>
</evidence>
<dbReference type="Gene3D" id="2.40.50.90">
    <property type="match status" value="1"/>
</dbReference>
<dbReference type="EMBL" id="WSFO01000004">
    <property type="protein sequence ID" value="KAE9630448.1"/>
    <property type="molecule type" value="Genomic_DNA"/>
</dbReference>
<dbReference type="AlphaFoldDB" id="A0A6A4RB91"/>
<name>A0A6A4RB91_9RHOB</name>
<sequence>MARTMMIKQTLTGVAFAIVASGASSTELQQSDPISARIFLELHSIQKLAGNIRPLVSAPGQAFRVIDGEVLALGKLKIRLIGIDAPEAAQQCNSQSGDIWDCAGRASDRVQDIMDLAERVECFSSQPESRGHYIATCDADGQDVGALLVAEGLAWPDRDQGYYQPEVSTAQADGLGIWQAHTPPPWEWRQEQH</sequence>
<dbReference type="SUPFAM" id="SSF50199">
    <property type="entry name" value="Staphylococcal nuclease"/>
    <property type="match status" value="1"/>
</dbReference>
<accession>A0A6A4RB91</accession>